<feature type="domain" description="J" evidence="3">
    <location>
        <begin position="399"/>
        <end position="452"/>
    </location>
</feature>
<dbReference type="InterPro" id="IPR001623">
    <property type="entry name" value="DnaJ_domain"/>
</dbReference>
<evidence type="ECO:0000256" key="2">
    <source>
        <dbReference type="SAM" id="MobiDB-lite"/>
    </source>
</evidence>
<dbReference type="EMBL" id="AP018203">
    <property type="protein sequence ID" value="BAY55282.1"/>
    <property type="molecule type" value="Genomic_DNA"/>
</dbReference>
<evidence type="ECO:0000313" key="5">
    <source>
        <dbReference type="Proteomes" id="UP000217895"/>
    </source>
</evidence>
<dbReference type="SUPFAM" id="SSF46565">
    <property type="entry name" value="Chaperone J-domain"/>
    <property type="match status" value="1"/>
</dbReference>
<protein>
    <submittedName>
        <fullName evidence="4">Putative DnaJ-class molecular chaperone</fullName>
    </submittedName>
</protein>
<feature type="compositionally biased region" description="Basic and acidic residues" evidence="2">
    <location>
        <begin position="203"/>
        <end position="225"/>
    </location>
</feature>
<dbReference type="InterPro" id="IPR036869">
    <property type="entry name" value="J_dom_sf"/>
</dbReference>
<reference evidence="4 5" key="1">
    <citation type="submission" date="2017-06" db="EMBL/GenBank/DDBJ databases">
        <title>Genome sequencing of cyanobaciteial culture collection at National Institute for Environmental Studies (NIES).</title>
        <authorList>
            <person name="Hirose Y."/>
            <person name="Shimura Y."/>
            <person name="Fujisawa T."/>
            <person name="Nakamura Y."/>
            <person name="Kawachi M."/>
        </authorList>
    </citation>
    <scope>NUCLEOTIDE SEQUENCE [LARGE SCALE GENOMIC DNA]</scope>
    <source>
        <strain evidence="4 5">NIES-2135</strain>
    </source>
</reference>
<feature type="region of interest" description="Disordered" evidence="2">
    <location>
        <begin position="135"/>
        <end position="166"/>
    </location>
</feature>
<dbReference type="Pfam" id="PF00226">
    <property type="entry name" value="DnaJ"/>
    <property type="match status" value="1"/>
</dbReference>
<keyword evidence="1" id="KW-0175">Coiled coil</keyword>
<evidence type="ECO:0000313" key="4">
    <source>
        <dbReference type="EMBL" id="BAY55282.1"/>
    </source>
</evidence>
<feature type="compositionally biased region" description="Basic and acidic residues" evidence="2">
    <location>
        <begin position="36"/>
        <end position="46"/>
    </location>
</feature>
<dbReference type="AlphaFoldDB" id="A0A1Z4JEU1"/>
<feature type="region of interest" description="Disordered" evidence="2">
    <location>
        <begin position="417"/>
        <end position="436"/>
    </location>
</feature>
<name>A0A1Z4JEU1_LEPBY</name>
<dbReference type="PROSITE" id="PS50076">
    <property type="entry name" value="DNAJ_2"/>
    <property type="match status" value="1"/>
</dbReference>
<keyword evidence="5" id="KW-1185">Reference proteome</keyword>
<organism evidence="4 5">
    <name type="scientific">Leptolyngbya boryana NIES-2135</name>
    <dbReference type="NCBI Taxonomy" id="1973484"/>
    <lineage>
        <taxon>Bacteria</taxon>
        <taxon>Bacillati</taxon>
        <taxon>Cyanobacteriota</taxon>
        <taxon>Cyanophyceae</taxon>
        <taxon>Leptolyngbyales</taxon>
        <taxon>Leptolyngbyaceae</taxon>
        <taxon>Leptolyngbya group</taxon>
        <taxon>Leptolyngbya</taxon>
    </lineage>
</organism>
<feature type="coiled-coil region" evidence="1">
    <location>
        <begin position="244"/>
        <end position="303"/>
    </location>
</feature>
<feature type="compositionally biased region" description="Polar residues" evidence="2">
    <location>
        <begin position="353"/>
        <end position="364"/>
    </location>
</feature>
<evidence type="ECO:0000256" key="1">
    <source>
        <dbReference type="SAM" id="Coils"/>
    </source>
</evidence>
<proteinExistence type="predicted"/>
<accession>A0A1Z4JEU1</accession>
<gene>
    <name evidence="4" type="ORF">NIES2135_21050</name>
</gene>
<dbReference type="Gene3D" id="1.10.287.110">
    <property type="entry name" value="DnaJ domain"/>
    <property type="match status" value="1"/>
</dbReference>
<feature type="region of interest" description="Disordered" evidence="2">
    <location>
        <begin position="348"/>
        <end position="371"/>
    </location>
</feature>
<feature type="region of interest" description="Disordered" evidence="2">
    <location>
        <begin position="30"/>
        <end position="56"/>
    </location>
</feature>
<evidence type="ECO:0000259" key="3">
    <source>
        <dbReference type="PROSITE" id="PS50076"/>
    </source>
</evidence>
<feature type="compositionally biased region" description="Basic and acidic residues" evidence="2">
    <location>
        <begin position="426"/>
        <end position="436"/>
    </location>
</feature>
<feature type="region of interest" description="Disordered" evidence="2">
    <location>
        <begin position="201"/>
        <end position="225"/>
    </location>
</feature>
<sequence length="453" mass="49788">MATVQQLRSQAKARKIKGYSKMNKAQLMSALGVSEKSARPKGDARARATAQKSGVAKTYAADKLAEKFGAGNEGKRAEIKARLIKSVAKELKAQEKALGRKLTVQEKRKAAVKAISGEVKAMRHAAKGRAIVPTGGKMTQAQQKRKKAKSGKQTLEDKYASANPSDDDVKAFAKEYRARELKKAHHAGTVEAIVNRKLNLGSHSREATPAEIAKAKKEAEKEARTLTDDQIAKKYAGSNAAAYKRTYEHYVNDAKRTIENATQEIAKTKASSRMSPDSKEKKIKKLNKAIEQANGDVELFSKRLKNVDKDAEQVMKETLAQNRSFAARGLDKADRSDVEAVMRHVEGGKGTGFTVSQSAQAQTRSKTKQKQLIEERSTEILRDHLKAIHEGRAGDETVNSMKALGLKKKPNATELKKAYRKAAAKAHPDRGGSPAEFRRVQEAYQSLKQKLES</sequence>
<dbReference type="SMART" id="SM00271">
    <property type="entry name" value="DnaJ"/>
    <property type="match status" value="1"/>
</dbReference>
<dbReference type="Proteomes" id="UP000217895">
    <property type="component" value="Chromosome"/>
</dbReference>